<accession>A0ABT6WZ51</accession>
<keyword evidence="2" id="KW-0472">Membrane</keyword>
<feature type="signal peptide" evidence="3">
    <location>
        <begin position="1"/>
        <end position="23"/>
    </location>
</feature>
<feature type="compositionally biased region" description="Basic and acidic residues" evidence="1">
    <location>
        <begin position="563"/>
        <end position="587"/>
    </location>
</feature>
<feature type="compositionally biased region" description="Basic and acidic residues" evidence="1">
    <location>
        <begin position="544"/>
        <end position="556"/>
    </location>
</feature>
<keyword evidence="3" id="KW-0732">Signal</keyword>
<organism evidence="4 5">
    <name type="scientific">Actinoplanes sandaracinus</name>
    <dbReference type="NCBI Taxonomy" id="3045177"/>
    <lineage>
        <taxon>Bacteria</taxon>
        <taxon>Bacillati</taxon>
        <taxon>Actinomycetota</taxon>
        <taxon>Actinomycetes</taxon>
        <taxon>Micromonosporales</taxon>
        <taxon>Micromonosporaceae</taxon>
        <taxon>Actinoplanes</taxon>
    </lineage>
</organism>
<dbReference type="EMBL" id="JASCTH010000039">
    <property type="protein sequence ID" value="MDI6105007.1"/>
    <property type="molecule type" value="Genomic_DNA"/>
</dbReference>
<feature type="compositionally biased region" description="Polar residues" evidence="1">
    <location>
        <begin position="593"/>
        <end position="602"/>
    </location>
</feature>
<feature type="region of interest" description="Disordered" evidence="1">
    <location>
        <begin position="524"/>
        <end position="653"/>
    </location>
</feature>
<protein>
    <submittedName>
        <fullName evidence="4">DMT family transporter</fullName>
    </submittedName>
</protein>
<feature type="transmembrane region" description="Helical" evidence="2">
    <location>
        <begin position="374"/>
        <end position="390"/>
    </location>
</feature>
<gene>
    <name evidence="4" type="ORF">QLQ12_41125</name>
</gene>
<keyword evidence="2" id="KW-1133">Transmembrane helix</keyword>
<dbReference type="RefSeq" id="WP_282766471.1">
    <property type="nucleotide sequence ID" value="NZ_JASCTH010000039.1"/>
</dbReference>
<dbReference type="Proteomes" id="UP001241758">
    <property type="component" value="Unassembled WGS sequence"/>
</dbReference>
<keyword evidence="5" id="KW-1185">Reference proteome</keyword>
<evidence type="ECO:0000256" key="3">
    <source>
        <dbReference type="SAM" id="SignalP"/>
    </source>
</evidence>
<sequence>MARRGLAFLTTLFVLVVASIAWAVAAPDAASAAPPAKVPGGACSVEEWRQDMKGCVDRLSDVVGQRAQCLNPPTPSTPDSGLAGWFAERPASSTKNSFPGLYSDYGYAGYGFTTYDLGGGCASTVVDADHKFETTIANGEFMIATAVIGASNALRERAWNPATLWGWADPLVDQATKAIYQKVFSVFGVITLAVVGLYLLWRSRQAEMGAATTTAGWAIFIMVLVTAIAAWPVYSAKIADQTLITGLSAVHDAVGPQPKEQAGECALGPDACTDKRPPAVRASDTATETMLYRNWLRGVLGSADSDTAQKYGPALYDARSLRWDEVDKIRTNPGTRDATLDRKKTQWKKVAEQIKAEDPEAYEYLQGSKGMERVGAGFIAMLAAFMYAMFDITASLLVLLGFLVFRWAVIAAPVLGTIGLLRPASGGIRRLGNAVVAALFNIAIFGTGAAIYLFAVDLIMNTASLAGWLQVVLVWLCGVVGWLLLRPYRRITQLGGKDGAATIASGGSWHRRFFRDMREASKLEVAEGGGTREPTFGKGPFEQRSLRPEARLEDPAHAPSSRGESREVVPARARTRSDGKENVRDDGPPDASPRQTPDASPRQTERGPGRKRANPDWTEPDVAERPASYAIYRPETGATSEEPASPRVRSEAR</sequence>
<feature type="transmembrane region" description="Helical" evidence="2">
    <location>
        <begin position="396"/>
        <end position="421"/>
    </location>
</feature>
<comment type="caution">
    <text evidence="4">The sequence shown here is derived from an EMBL/GenBank/DDBJ whole genome shotgun (WGS) entry which is preliminary data.</text>
</comment>
<evidence type="ECO:0000313" key="4">
    <source>
        <dbReference type="EMBL" id="MDI6105007.1"/>
    </source>
</evidence>
<evidence type="ECO:0000256" key="1">
    <source>
        <dbReference type="SAM" id="MobiDB-lite"/>
    </source>
</evidence>
<feature type="transmembrane region" description="Helical" evidence="2">
    <location>
        <begin position="433"/>
        <end position="455"/>
    </location>
</feature>
<feature type="transmembrane region" description="Helical" evidence="2">
    <location>
        <begin position="467"/>
        <end position="485"/>
    </location>
</feature>
<name>A0ABT6WZ51_9ACTN</name>
<evidence type="ECO:0000256" key="2">
    <source>
        <dbReference type="SAM" id="Phobius"/>
    </source>
</evidence>
<proteinExistence type="predicted"/>
<evidence type="ECO:0000313" key="5">
    <source>
        <dbReference type="Proteomes" id="UP001241758"/>
    </source>
</evidence>
<feature type="transmembrane region" description="Helical" evidence="2">
    <location>
        <begin position="183"/>
        <end position="201"/>
    </location>
</feature>
<reference evidence="4 5" key="1">
    <citation type="submission" date="2023-05" db="EMBL/GenBank/DDBJ databases">
        <title>Actinoplanes sp. NEAU-A12 genome sequencing.</title>
        <authorList>
            <person name="Wang Z.-S."/>
        </authorList>
    </citation>
    <scope>NUCLEOTIDE SEQUENCE [LARGE SCALE GENOMIC DNA]</scope>
    <source>
        <strain evidence="4 5">NEAU-A12</strain>
    </source>
</reference>
<feature type="chain" id="PRO_5046825513" evidence="3">
    <location>
        <begin position="24"/>
        <end position="653"/>
    </location>
</feature>
<keyword evidence="2" id="KW-0812">Transmembrane</keyword>